<evidence type="ECO:0000313" key="10">
    <source>
        <dbReference type="Proteomes" id="UP000326354"/>
    </source>
</evidence>
<gene>
    <name evidence="9" type="ORF">UABAM_06464</name>
</gene>
<dbReference type="PANTHER" id="PTHR11705">
    <property type="entry name" value="PROTEASE FAMILY M14 CARBOXYPEPTIDASE A,B"/>
    <property type="match status" value="1"/>
</dbReference>
<dbReference type="Proteomes" id="UP000326354">
    <property type="component" value="Chromosome"/>
</dbReference>
<keyword evidence="6" id="KW-0482">Metalloprotease</keyword>
<dbReference type="RefSeq" id="WP_151972174.1">
    <property type="nucleotide sequence ID" value="NZ_AP019860.1"/>
</dbReference>
<evidence type="ECO:0000256" key="1">
    <source>
        <dbReference type="ARBA" id="ARBA00001947"/>
    </source>
</evidence>
<dbReference type="InterPro" id="IPR000834">
    <property type="entry name" value="Peptidase_M14"/>
</dbReference>
<organism evidence="9 10">
    <name type="scientific">Uabimicrobium amorphum</name>
    <dbReference type="NCBI Taxonomy" id="2596890"/>
    <lineage>
        <taxon>Bacteria</taxon>
        <taxon>Pseudomonadati</taxon>
        <taxon>Planctomycetota</taxon>
        <taxon>Candidatus Uabimicrobiia</taxon>
        <taxon>Candidatus Uabimicrobiales</taxon>
        <taxon>Candidatus Uabimicrobiaceae</taxon>
        <taxon>Candidatus Uabimicrobium</taxon>
    </lineage>
</organism>
<keyword evidence="3" id="KW-0645">Protease</keyword>
<dbReference type="AlphaFoldDB" id="A0A5S9ITV4"/>
<evidence type="ECO:0000256" key="5">
    <source>
        <dbReference type="ARBA" id="ARBA00022833"/>
    </source>
</evidence>
<comment type="similarity">
    <text evidence="2 7">Belongs to the peptidase M14 family.</text>
</comment>
<reference evidence="9 10" key="1">
    <citation type="submission" date="2019-08" db="EMBL/GenBank/DDBJ databases">
        <title>Complete genome sequence of Candidatus Uab amorphum.</title>
        <authorList>
            <person name="Shiratori T."/>
            <person name="Suzuki S."/>
            <person name="Kakizawa Y."/>
            <person name="Ishida K."/>
        </authorList>
    </citation>
    <scope>NUCLEOTIDE SEQUENCE [LARGE SCALE GENOMIC DNA]</scope>
    <source>
        <strain evidence="9 10">SRT547</strain>
    </source>
</reference>
<dbReference type="SUPFAM" id="SSF53187">
    <property type="entry name" value="Zn-dependent exopeptidases"/>
    <property type="match status" value="1"/>
</dbReference>
<comment type="cofactor">
    <cofactor evidence="1">
        <name>Zn(2+)</name>
        <dbReference type="ChEBI" id="CHEBI:29105"/>
    </cofactor>
</comment>
<evidence type="ECO:0000313" key="9">
    <source>
        <dbReference type="EMBL" id="BBM88048.1"/>
    </source>
</evidence>
<feature type="active site" description="Proton donor/acceptor" evidence="7">
    <location>
        <position position="250"/>
    </location>
</feature>
<keyword evidence="4" id="KW-0378">Hydrolase</keyword>
<dbReference type="GO" id="GO:0008270">
    <property type="term" value="F:zinc ion binding"/>
    <property type="evidence" value="ECO:0007669"/>
    <property type="project" value="InterPro"/>
</dbReference>
<dbReference type="Gene3D" id="3.40.630.10">
    <property type="entry name" value="Zn peptidases"/>
    <property type="match status" value="1"/>
</dbReference>
<proteinExistence type="inferred from homology"/>
<evidence type="ECO:0000256" key="6">
    <source>
        <dbReference type="ARBA" id="ARBA00023049"/>
    </source>
</evidence>
<sequence>MRHLFIALILCASVWSAEYDKIINSLTNLVDNNSEIAQWMDIGKNDQGQDIRGVKIENATFKVDEEKKNYLLVGTHHGNERQSAYLCVEAAEQMVKILKNRNHEHYARLSASVIYVVPVLNIGGFNAYSRAERDKNGYSHDPNRDYPDPCDSNSYFKLMSTQNIANFVERNNILGAVTVHGYIGTFTYPWGMYTKKTKTADHKIYDMIGKECCKINNYRTGTHADVIYPATGAFEDWCYNAHGIWTMLLELAHSANLAKDAEAVIKFFTLVPGERSKSHKHPGKNCNMVNVRSNRSRCDLLEEQQKQLLEQKK</sequence>
<evidence type="ECO:0000259" key="8">
    <source>
        <dbReference type="PROSITE" id="PS52035"/>
    </source>
</evidence>
<accession>A0A5S9ITV4</accession>
<dbReference type="GO" id="GO:0005615">
    <property type="term" value="C:extracellular space"/>
    <property type="evidence" value="ECO:0007669"/>
    <property type="project" value="TreeGrafter"/>
</dbReference>
<dbReference type="GO" id="GO:0004181">
    <property type="term" value="F:metallocarboxypeptidase activity"/>
    <property type="evidence" value="ECO:0007669"/>
    <property type="project" value="InterPro"/>
</dbReference>
<dbReference type="PROSITE" id="PS52035">
    <property type="entry name" value="PEPTIDASE_M14"/>
    <property type="match status" value="1"/>
</dbReference>
<evidence type="ECO:0000256" key="2">
    <source>
        <dbReference type="ARBA" id="ARBA00005988"/>
    </source>
</evidence>
<dbReference type="EMBL" id="AP019860">
    <property type="protein sequence ID" value="BBM88048.1"/>
    <property type="molecule type" value="Genomic_DNA"/>
</dbReference>
<evidence type="ECO:0000256" key="7">
    <source>
        <dbReference type="PROSITE-ProRule" id="PRU01379"/>
    </source>
</evidence>
<keyword evidence="10" id="KW-1185">Reference proteome</keyword>
<feature type="domain" description="Peptidase M14" evidence="8">
    <location>
        <begin position="15"/>
        <end position="271"/>
    </location>
</feature>
<evidence type="ECO:0000256" key="3">
    <source>
        <dbReference type="ARBA" id="ARBA00022670"/>
    </source>
</evidence>
<dbReference type="Pfam" id="PF00246">
    <property type="entry name" value="Peptidase_M14"/>
    <property type="match status" value="1"/>
</dbReference>
<dbReference type="KEGG" id="uam:UABAM_06464"/>
<keyword evidence="5" id="KW-0862">Zinc</keyword>
<name>A0A5S9ITV4_UABAM</name>
<evidence type="ECO:0000256" key="4">
    <source>
        <dbReference type="ARBA" id="ARBA00022801"/>
    </source>
</evidence>
<protein>
    <submittedName>
        <fullName evidence="9">Peptidase M14</fullName>
    </submittedName>
</protein>
<dbReference type="PANTHER" id="PTHR11705:SF143">
    <property type="entry name" value="SLL0236 PROTEIN"/>
    <property type="match status" value="1"/>
</dbReference>
<dbReference type="GO" id="GO:0006508">
    <property type="term" value="P:proteolysis"/>
    <property type="evidence" value="ECO:0007669"/>
    <property type="project" value="UniProtKB-KW"/>
</dbReference>
<dbReference type="OrthoDB" id="5288174at2"/>
<dbReference type="SMART" id="SM00631">
    <property type="entry name" value="Zn_pept"/>
    <property type="match status" value="1"/>
</dbReference>